<keyword evidence="5" id="KW-0238">DNA-binding</keyword>
<feature type="region of interest" description="Disordered" evidence="8">
    <location>
        <begin position="568"/>
        <end position="599"/>
    </location>
</feature>
<dbReference type="Gene3D" id="3.30.230.10">
    <property type="match status" value="1"/>
</dbReference>
<dbReference type="InParanoid" id="A0A1E7FFR2"/>
<dbReference type="Pfam" id="PF13589">
    <property type="entry name" value="HATPase_c_3"/>
    <property type="match status" value="1"/>
</dbReference>
<reference evidence="10 11" key="1">
    <citation type="submission" date="2016-09" db="EMBL/GenBank/DDBJ databases">
        <title>Extensive genetic diversity and differential bi-allelic expression allows diatom success in the polar Southern Ocean.</title>
        <authorList>
            <consortium name="DOE Joint Genome Institute"/>
            <person name="Mock T."/>
            <person name="Otillar R.P."/>
            <person name="Strauss J."/>
            <person name="Dupont C."/>
            <person name="Frickenhaus S."/>
            <person name="Maumus F."/>
            <person name="Mcmullan M."/>
            <person name="Sanges R."/>
            <person name="Schmutz J."/>
            <person name="Toseland A."/>
            <person name="Valas R."/>
            <person name="Veluchamy A."/>
            <person name="Ward B.J."/>
            <person name="Allen A."/>
            <person name="Barry K."/>
            <person name="Falciatore A."/>
            <person name="Ferrante M."/>
            <person name="Fortunato A.E."/>
            <person name="Gloeckner G."/>
            <person name="Gruber A."/>
            <person name="Hipkin R."/>
            <person name="Janech M."/>
            <person name="Kroth P."/>
            <person name="Leese F."/>
            <person name="Lindquist E."/>
            <person name="Lyon B.R."/>
            <person name="Martin J."/>
            <person name="Mayer C."/>
            <person name="Parker M."/>
            <person name="Quesneville H."/>
            <person name="Raymond J."/>
            <person name="Uhlig C."/>
            <person name="Valentin K.U."/>
            <person name="Worden A.Z."/>
            <person name="Armbrust E.V."/>
            <person name="Bowler C."/>
            <person name="Green B."/>
            <person name="Moulton V."/>
            <person name="Van Oosterhout C."/>
            <person name="Grigoriev I."/>
        </authorList>
    </citation>
    <scope>NUCLEOTIDE SEQUENCE [LARGE SCALE GENOMIC DNA]</scope>
    <source>
        <strain evidence="10 11">CCMP1102</strain>
    </source>
</reference>
<dbReference type="GO" id="GO:0005524">
    <property type="term" value="F:ATP binding"/>
    <property type="evidence" value="ECO:0007669"/>
    <property type="project" value="UniProtKB-KW"/>
</dbReference>
<name>A0A1E7FFR2_9STRA</name>
<evidence type="ECO:0000259" key="9">
    <source>
        <dbReference type="Pfam" id="PF09239"/>
    </source>
</evidence>
<dbReference type="PANTHER" id="PTHR48444">
    <property type="entry name" value="DNA TOPOISOMERASE 6 SUBUNIT B"/>
    <property type="match status" value="1"/>
</dbReference>
<dbReference type="InterPro" id="IPR015320">
    <property type="entry name" value="TopoVI_B_transducer"/>
</dbReference>
<organism evidence="10 11">
    <name type="scientific">Fragilariopsis cylindrus CCMP1102</name>
    <dbReference type="NCBI Taxonomy" id="635003"/>
    <lineage>
        <taxon>Eukaryota</taxon>
        <taxon>Sar</taxon>
        <taxon>Stramenopiles</taxon>
        <taxon>Ochrophyta</taxon>
        <taxon>Bacillariophyta</taxon>
        <taxon>Bacillariophyceae</taxon>
        <taxon>Bacillariophycidae</taxon>
        <taxon>Bacillariales</taxon>
        <taxon>Bacillariaceae</taxon>
        <taxon>Fragilariopsis</taxon>
    </lineage>
</organism>
<evidence type="ECO:0000256" key="1">
    <source>
        <dbReference type="ARBA" id="ARBA00004229"/>
    </source>
</evidence>
<dbReference type="KEGG" id="fcy:FRACYDRAFT_208537"/>
<evidence type="ECO:0000256" key="8">
    <source>
        <dbReference type="SAM" id="MobiDB-lite"/>
    </source>
</evidence>
<dbReference type="PANTHER" id="PTHR48444:SF1">
    <property type="entry name" value="DNA TOPOISOMERASE 6 SUBUNIT B"/>
    <property type="match status" value="1"/>
</dbReference>
<dbReference type="CDD" id="cd00823">
    <property type="entry name" value="TopoIIB_Trans"/>
    <property type="match status" value="1"/>
</dbReference>
<feature type="domain" description="DNA topoisomerase VI subunit B transducer" evidence="9">
    <location>
        <begin position="387"/>
        <end position="545"/>
    </location>
</feature>
<keyword evidence="7" id="KW-0175">Coiled coil</keyword>
<evidence type="ECO:0000256" key="5">
    <source>
        <dbReference type="ARBA" id="ARBA00023125"/>
    </source>
</evidence>
<evidence type="ECO:0000256" key="2">
    <source>
        <dbReference type="ARBA" id="ARBA00022741"/>
    </source>
</evidence>
<dbReference type="AlphaFoldDB" id="A0A1E7FFR2"/>
<dbReference type="Proteomes" id="UP000095751">
    <property type="component" value="Unassembled WGS sequence"/>
</dbReference>
<evidence type="ECO:0000256" key="7">
    <source>
        <dbReference type="SAM" id="Coils"/>
    </source>
</evidence>
<dbReference type="InterPro" id="IPR014721">
    <property type="entry name" value="Ribsml_uS5_D2-typ_fold_subgr"/>
</dbReference>
<evidence type="ECO:0000313" key="10">
    <source>
        <dbReference type="EMBL" id="OEU16885.1"/>
    </source>
</evidence>
<dbReference type="NCBIfam" id="NF003218">
    <property type="entry name" value="PRK04184.1"/>
    <property type="match status" value="1"/>
</dbReference>
<evidence type="ECO:0000256" key="4">
    <source>
        <dbReference type="ARBA" id="ARBA00023029"/>
    </source>
</evidence>
<dbReference type="GO" id="GO:0006265">
    <property type="term" value="P:DNA topological change"/>
    <property type="evidence" value="ECO:0007669"/>
    <property type="project" value="InterPro"/>
</dbReference>
<feature type="compositionally biased region" description="Basic and acidic residues" evidence="8">
    <location>
        <begin position="568"/>
        <end position="578"/>
    </location>
</feature>
<accession>A0A1E7FFR2</accession>
<feature type="region of interest" description="Disordered" evidence="8">
    <location>
        <begin position="99"/>
        <end position="142"/>
    </location>
</feature>
<dbReference type="OrthoDB" id="1562195at2759"/>
<keyword evidence="6" id="KW-0413">Isomerase</keyword>
<gene>
    <name evidence="10" type="primary">Top6b</name>
    <name evidence="10" type="ORF">FRACYDRAFT_208537</name>
</gene>
<dbReference type="HAMAP" id="MF_00322">
    <property type="entry name" value="Top6B"/>
    <property type="match status" value="1"/>
</dbReference>
<dbReference type="GO" id="GO:0009507">
    <property type="term" value="C:chloroplast"/>
    <property type="evidence" value="ECO:0007669"/>
    <property type="project" value="UniProtKB-SubCell"/>
</dbReference>
<dbReference type="Gene3D" id="3.30.565.10">
    <property type="entry name" value="Histidine kinase-like ATPase, C-terminal domain"/>
    <property type="match status" value="1"/>
</dbReference>
<sequence>MPPKKKKVGDGEGRGEIQRQKSPAEFFADNQAIAGFDNYGKSLYTSIRELVENSLDACESIGVLPTIQVYIEELNQDEFNKIRGISVATKDVELFQQKGGKGNSSAGAVSSAKKKKAGVNGSGGNDKDSKPTKTPRKKASQEGYFQLKVKDNGCGMNHEKIPDLLGRVLSGSKYGVRQTRGKFGLGAKMALIWSKKSTGVPIKITTAHSVSICVLDINITNNCPNIIQHTKSKNTTEWVGTELELLIAGNWTTYRSRIVSYFQQLAIITPYCQLELVYENRSEPQRNMTLRHDRRSEQMPPLPREIKHHPSSVNNIIVSQLIERSNCKTIIDFLTKELSCVTRPLAQRIVTECGWDEDDIVNPSDMTSRQLTKLVQVLRTVKMFKAPDGSCLSPLGEYNLNLGIRKVLEPEFVATARDKPSAYEGHPFLVEAAVSLGGKEAKDGLNVVRFANRIPLLFEGGADVCTRVANNKIKWSLYKIDQKRDRIGVFVSIVSTKIPYKGTGKEYIGDDITEISVSVKKAIQSCCQQLRVHLLKRNALRNQKDRRSKLVKYIPDVSRSLYTLLDGMRKRREEHPSGDDPMSSPRKRPRQEQQWQGQRKHVDSVLGLLEKGEITASVLKKRLEEAVDVQNLVEEEEEAKKSHSKEAIPLYIKPIFDCDNAEHDIEHPLFTFRPIIYPRISPPSKGKDTTIKTEDDPWIMEGLY</sequence>
<keyword evidence="4" id="KW-0799">Topoisomerase</keyword>
<proteinExistence type="inferred from homology"/>
<comment type="subcellular location">
    <subcellularLocation>
        <location evidence="1">Plastid</location>
        <location evidence="1">Chloroplast</location>
    </subcellularLocation>
</comment>
<feature type="coiled-coil region" evidence="7">
    <location>
        <begin position="619"/>
        <end position="646"/>
    </location>
</feature>
<keyword evidence="11" id="KW-1185">Reference proteome</keyword>
<keyword evidence="3" id="KW-0067">ATP-binding</keyword>
<feature type="region of interest" description="Disordered" evidence="8">
    <location>
        <begin position="1"/>
        <end position="24"/>
    </location>
</feature>
<dbReference type="InterPro" id="IPR005734">
    <property type="entry name" value="TopoVI_B"/>
</dbReference>
<dbReference type="GO" id="GO:0003677">
    <property type="term" value="F:DNA binding"/>
    <property type="evidence" value="ECO:0007669"/>
    <property type="project" value="UniProtKB-KW"/>
</dbReference>
<feature type="compositionally biased region" description="Basic and acidic residues" evidence="8">
    <location>
        <begin position="8"/>
        <end position="19"/>
    </location>
</feature>
<evidence type="ECO:0000256" key="3">
    <source>
        <dbReference type="ARBA" id="ARBA00022840"/>
    </source>
</evidence>
<dbReference type="InterPro" id="IPR036890">
    <property type="entry name" value="HATPase_C_sf"/>
</dbReference>
<dbReference type="GO" id="GO:0003918">
    <property type="term" value="F:DNA topoisomerase type II (double strand cut, ATP-hydrolyzing) activity"/>
    <property type="evidence" value="ECO:0007669"/>
    <property type="project" value="InterPro"/>
</dbReference>
<dbReference type="Gene3D" id="1.10.8.50">
    <property type="match status" value="1"/>
</dbReference>
<dbReference type="Pfam" id="PF09239">
    <property type="entry name" value="Topo-VIb_trans"/>
    <property type="match status" value="1"/>
</dbReference>
<dbReference type="SUPFAM" id="SSF54211">
    <property type="entry name" value="Ribosomal protein S5 domain 2-like"/>
    <property type="match status" value="1"/>
</dbReference>
<keyword evidence="2" id="KW-0547">Nucleotide-binding</keyword>
<dbReference type="SUPFAM" id="SSF55874">
    <property type="entry name" value="ATPase domain of HSP90 chaperone/DNA topoisomerase II/histidine kinase"/>
    <property type="match status" value="1"/>
</dbReference>
<protein>
    <submittedName>
        <fullName evidence="10">Topo-VIb_trans-domain-containing protein</fullName>
    </submittedName>
</protein>
<dbReference type="EMBL" id="KV784358">
    <property type="protein sequence ID" value="OEU16885.1"/>
    <property type="molecule type" value="Genomic_DNA"/>
</dbReference>
<dbReference type="InterPro" id="IPR020568">
    <property type="entry name" value="Ribosomal_Su5_D2-typ_SF"/>
</dbReference>
<evidence type="ECO:0000313" key="11">
    <source>
        <dbReference type="Proteomes" id="UP000095751"/>
    </source>
</evidence>
<evidence type="ECO:0000256" key="6">
    <source>
        <dbReference type="ARBA" id="ARBA00023235"/>
    </source>
</evidence>
<dbReference type="FunFam" id="3.30.230.10:FF:000050">
    <property type="entry name" value="DNA topoisomerase 6 subunit B"/>
    <property type="match status" value="1"/>
</dbReference>